<dbReference type="PROSITE" id="PS50004">
    <property type="entry name" value="C2"/>
    <property type="match status" value="1"/>
</dbReference>
<evidence type="ECO:0000256" key="1">
    <source>
        <dbReference type="ARBA" id="ARBA00004370"/>
    </source>
</evidence>
<dbReference type="GO" id="GO:0006869">
    <property type="term" value="P:lipid transport"/>
    <property type="evidence" value="ECO:0007669"/>
    <property type="project" value="UniProtKB-KW"/>
</dbReference>
<evidence type="ECO:0000313" key="10">
    <source>
        <dbReference type="Proteomes" id="UP000189703"/>
    </source>
</evidence>
<organism evidence="10 11">
    <name type="scientific">Nelumbo nucifera</name>
    <name type="common">Sacred lotus</name>
    <dbReference type="NCBI Taxonomy" id="4432"/>
    <lineage>
        <taxon>Eukaryota</taxon>
        <taxon>Viridiplantae</taxon>
        <taxon>Streptophyta</taxon>
        <taxon>Embryophyta</taxon>
        <taxon>Tracheophyta</taxon>
        <taxon>Spermatophyta</taxon>
        <taxon>Magnoliopsida</taxon>
        <taxon>Proteales</taxon>
        <taxon>Nelumbonaceae</taxon>
        <taxon>Nelumbo</taxon>
    </lineage>
</organism>
<name>A0A1U7Z259_NELNU</name>
<evidence type="ECO:0000313" key="11">
    <source>
        <dbReference type="RefSeq" id="XP_010241278.1"/>
    </source>
</evidence>
<feature type="compositionally biased region" description="Basic residues" evidence="6">
    <location>
        <begin position="629"/>
        <end position="646"/>
    </location>
</feature>
<evidence type="ECO:0000256" key="2">
    <source>
        <dbReference type="ARBA" id="ARBA00022448"/>
    </source>
</evidence>
<feature type="compositionally biased region" description="Basic and acidic residues" evidence="6">
    <location>
        <begin position="608"/>
        <end position="617"/>
    </location>
</feature>
<dbReference type="FunCoup" id="A0A1U7Z259">
    <property type="interactions" value="1496"/>
</dbReference>
<feature type="region of interest" description="Disordered" evidence="6">
    <location>
        <begin position="420"/>
        <end position="443"/>
    </location>
</feature>
<dbReference type="GO" id="GO:0016020">
    <property type="term" value="C:membrane"/>
    <property type="evidence" value="ECO:0007669"/>
    <property type="project" value="UniProtKB-SubCell"/>
</dbReference>
<dbReference type="InterPro" id="IPR000008">
    <property type="entry name" value="C2_dom"/>
</dbReference>
<keyword evidence="3" id="KW-0445">Lipid transport</keyword>
<keyword evidence="4" id="KW-0446">Lipid-binding</keyword>
<dbReference type="SMART" id="SM00239">
    <property type="entry name" value="C2"/>
    <property type="match status" value="1"/>
</dbReference>
<dbReference type="InParanoid" id="A0A1U7Z259"/>
<keyword evidence="7" id="KW-0812">Transmembrane</keyword>
<dbReference type="eggNOG" id="KOG1012">
    <property type="taxonomic scope" value="Eukaryota"/>
</dbReference>
<keyword evidence="5 7" id="KW-0472">Membrane</keyword>
<protein>
    <submittedName>
        <fullName evidence="11">C2 domain-containing protein At1g53590-like isoform X1</fullName>
    </submittedName>
</protein>
<dbReference type="InterPro" id="IPR052847">
    <property type="entry name" value="Ext_Synaptotagmin/KAHRP-like"/>
</dbReference>
<dbReference type="STRING" id="4432.A0A1U7Z259"/>
<dbReference type="PANTHER" id="PTHR47042:SF4">
    <property type="entry name" value="OS02G0313700 PROTEIN"/>
    <property type="match status" value="1"/>
</dbReference>
<keyword evidence="7" id="KW-1133">Transmembrane helix</keyword>
<dbReference type="Proteomes" id="UP000189703">
    <property type="component" value="Unplaced"/>
</dbReference>
<feature type="domain" description="SMP-LTD" evidence="9">
    <location>
        <begin position="71"/>
        <end position="265"/>
    </location>
</feature>
<gene>
    <name evidence="11" type="primary">LOC104585931</name>
</gene>
<evidence type="ECO:0000259" key="9">
    <source>
        <dbReference type="PROSITE" id="PS51847"/>
    </source>
</evidence>
<dbReference type="OrthoDB" id="270970at2759"/>
<dbReference type="Gene3D" id="2.60.40.150">
    <property type="entry name" value="C2 domain"/>
    <property type="match status" value="1"/>
</dbReference>
<sequence length="765" mass="85741">MAITDVSIIHHVAIVLTLLWTLSSFNICHPAVYFISLIYLYEVHEHYSMRLRKKLQFEERKQANQRRVLSDSETVRWLNHAIEKIWPICMEHIVSQKFLLPIIPWFLEKYKPWTAKKAVIQHLYMGRTAPMFTDIRVLRHSTDDDHLVLELGLNFLSADDMSAIIAVKLRNRLGFGMWTKLHMTSMHVEGKVLIGVKFLREWPFLGRLRLCFVEPPYFQMTVKPIFNHGVDVAELPGIAGWLDKLLAIAFQQTLVEPNMLVVDVEKFVSAPTDAWFSVRGKEAIAYAKVEIVEGADMKPSDLNGLSDPYVKGQLGPYRFQTKIQKKTLAPKWQEEFKIPICTWESPNVLILEVRDKDHLFDDNLGDCSINITDLRGGQRHDMWLPLQNIKTGRVHLAVTVLDANNEAKFAQMEEILCKEESSTKREDMNLEPSVTAEESSDSTLILEQNPKVADKFEPIDIEGQKHTGVWVHHPGSDVSRTWEPRKGKGRQADTLIYGEGNLFIDSLQSGAGLSIDDDSSNDENLEGKKQNPLNKFRKSLQKIGSAFHRSPKTEDPVDIKETIPSQSVNSQAVNEKTTALMFIVDDNICTAAVQDPKAEGVNFSPEKNGPESPDKGNIKGMAKSILKHAGRSAHGLKHALSRKGSSKSKGDSLLASTEKGTSSPSTENPWVVDSSDGESVSSSKGFTQVVKGIPIDSPLINKHVTESPKSEEQNVQTSLYDSSKNMEEASRGVATQSNIVCTDVHGEGEPLGTKLTEEYLATEQQ</sequence>
<feature type="compositionally biased region" description="Low complexity" evidence="6">
    <location>
        <begin position="671"/>
        <end position="683"/>
    </location>
</feature>
<reference evidence="11" key="1">
    <citation type="submission" date="2025-08" db="UniProtKB">
        <authorList>
            <consortium name="RefSeq"/>
        </authorList>
    </citation>
    <scope>IDENTIFICATION</scope>
</reference>
<feature type="region of interest" description="Disordered" evidence="6">
    <location>
        <begin position="700"/>
        <end position="765"/>
    </location>
</feature>
<dbReference type="CDD" id="cd00030">
    <property type="entry name" value="C2"/>
    <property type="match status" value="1"/>
</dbReference>
<keyword evidence="2" id="KW-0813">Transport</keyword>
<dbReference type="InterPro" id="IPR035892">
    <property type="entry name" value="C2_domain_sf"/>
</dbReference>
<dbReference type="PROSITE" id="PS51847">
    <property type="entry name" value="SMP"/>
    <property type="match status" value="1"/>
</dbReference>
<dbReference type="PANTHER" id="PTHR47042">
    <property type="entry name" value="C2 DOMAIN-CONTAINING PROTEIN-LIKE"/>
    <property type="match status" value="1"/>
</dbReference>
<feature type="region of interest" description="Disordered" evidence="6">
    <location>
        <begin position="629"/>
        <end position="683"/>
    </location>
</feature>
<dbReference type="GeneID" id="104585931"/>
<dbReference type="Pfam" id="PF25669">
    <property type="entry name" value="SMP_MUG190-like"/>
    <property type="match status" value="1"/>
</dbReference>
<feature type="transmembrane region" description="Helical" evidence="7">
    <location>
        <begin position="12"/>
        <end position="41"/>
    </location>
</feature>
<feature type="domain" description="C2" evidence="8">
    <location>
        <begin position="270"/>
        <end position="384"/>
    </location>
</feature>
<dbReference type="Pfam" id="PF00168">
    <property type="entry name" value="C2"/>
    <property type="match status" value="1"/>
</dbReference>
<dbReference type="AlphaFoldDB" id="A0A1U7Z259"/>
<keyword evidence="10" id="KW-1185">Reference proteome</keyword>
<dbReference type="GO" id="GO:0008289">
    <property type="term" value="F:lipid binding"/>
    <property type="evidence" value="ECO:0007669"/>
    <property type="project" value="UniProtKB-KW"/>
</dbReference>
<feature type="compositionally biased region" description="Polar residues" evidence="6">
    <location>
        <begin position="713"/>
        <end position="723"/>
    </location>
</feature>
<evidence type="ECO:0000256" key="6">
    <source>
        <dbReference type="SAM" id="MobiDB-lite"/>
    </source>
</evidence>
<evidence type="ECO:0000256" key="7">
    <source>
        <dbReference type="SAM" id="Phobius"/>
    </source>
</evidence>
<dbReference type="KEGG" id="nnu:104585931"/>
<feature type="compositionally biased region" description="Polar residues" evidence="6">
    <location>
        <begin position="658"/>
        <end position="668"/>
    </location>
</feature>
<dbReference type="OMA" id="LNRICSV"/>
<dbReference type="RefSeq" id="XP_010241278.1">
    <property type="nucleotide sequence ID" value="XM_010242976.2"/>
</dbReference>
<evidence type="ECO:0000256" key="4">
    <source>
        <dbReference type="ARBA" id="ARBA00023121"/>
    </source>
</evidence>
<comment type="subcellular location">
    <subcellularLocation>
        <location evidence="1">Membrane</location>
    </subcellularLocation>
</comment>
<dbReference type="CDD" id="cd21669">
    <property type="entry name" value="SMP_SF"/>
    <property type="match status" value="1"/>
</dbReference>
<feature type="region of interest" description="Disordered" evidence="6">
    <location>
        <begin position="599"/>
        <end position="618"/>
    </location>
</feature>
<dbReference type="SUPFAM" id="SSF49562">
    <property type="entry name" value="C2 domain (Calcium/lipid-binding domain, CaLB)"/>
    <property type="match status" value="1"/>
</dbReference>
<dbReference type="InterPro" id="IPR031468">
    <property type="entry name" value="SMP_LBD"/>
</dbReference>
<feature type="compositionally biased region" description="Basic and acidic residues" evidence="6">
    <location>
        <begin position="703"/>
        <end position="712"/>
    </location>
</feature>
<evidence type="ECO:0000256" key="3">
    <source>
        <dbReference type="ARBA" id="ARBA00023055"/>
    </source>
</evidence>
<evidence type="ECO:0000259" key="8">
    <source>
        <dbReference type="PROSITE" id="PS50004"/>
    </source>
</evidence>
<evidence type="ECO:0000256" key="5">
    <source>
        <dbReference type="ARBA" id="ARBA00023136"/>
    </source>
</evidence>
<accession>A0A1U7Z259</accession>
<proteinExistence type="predicted"/>